<keyword evidence="2" id="KW-1185">Reference proteome</keyword>
<evidence type="ECO:0000313" key="1">
    <source>
        <dbReference type="EMBL" id="KAH3688055.1"/>
    </source>
</evidence>
<dbReference type="AlphaFoldDB" id="A0A9P8TR68"/>
<proteinExistence type="predicted"/>
<evidence type="ECO:0000313" key="2">
    <source>
        <dbReference type="Proteomes" id="UP000774326"/>
    </source>
</evidence>
<dbReference type="EMBL" id="JAEUBG010000534">
    <property type="protein sequence ID" value="KAH3688055.1"/>
    <property type="molecule type" value="Genomic_DNA"/>
</dbReference>
<accession>A0A9P8TR68</accession>
<dbReference type="Proteomes" id="UP000774326">
    <property type="component" value="Unassembled WGS sequence"/>
</dbReference>
<sequence length="71" mass="8317">MTQLKRQWNVLEKTIWNPIRGITNVSRAVRDVLIQWDRNFTNPGSCVLADWSSFDQRIQSNLSELALRSWG</sequence>
<protein>
    <submittedName>
        <fullName evidence="1">Uncharacterized protein</fullName>
    </submittedName>
</protein>
<name>A0A9P8TR68_WICPI</name>
<reference evidence="1" key="2">
    <citation type="submission" date="2021-01" db="EMBL/GenBank/DDBJ databases">
        <authorList>
            <person name="Schikora-Tamarit M.A."/>
        </authorList>
    </citation>
    <scope>NUCLEOTIDE SEQUENCE</scope>
    <source>
        <strain evidence="1">CBS2887</strain>
    </source>
</reference>
<organism evidence="1 2">
    <name type="scientific">Wickerhamomyces pijperi</name>
    <name type="common">Yeast</name>
    <name type="synonym">Pichia pijperi</name>
    <dbReference type="NCBI Taxonomy" id="599730"/>
    <lineage>
        <taxon>Eukaryota</taxon>
        <taxon>Fungi</taxon>
        <taxon>Dikarya</taxon>
        <taxon>Ascomycota</taxon>
        <taxon>Saccharomycotina</taxon>
        <taxon>Saccharomycetes</taxon>
        <taxon>Phaffomycetales</taxon>
        <taxon>Wickerhamomycetaceae</taxon>
        <taxon>Wickerhamomyces</taxon>
    </lineage>
</organism>
<reference evidence="1" key="1">
    <citation type="journal article" date="2021" name="Open Biol.">
        <title>Shared evolutionary footprints suggest mitochondrial oxidative damage underlies multiple complex I losses in fungi.</title>
        <authorList>
            <person name="Schikora-Tamarit M.A."/>
            <person name="Marcet-Houben M."/>
            <person name="Nosek J."/>
            <person name="Gabaldon T."/>
        </authorList>
    </citation>
    <scope>NUCLEOTIDE SEQUENCE</scope>
    <source>
        <strain evidence="1">CBS2887</strain>
    </source>
</reference>
<comment type="caution">
    <text evidence="1">The sequence shown here is derived from an EMBL/GenBank/DDBJ whole genome shotgun (WGS) entry which is preliminary data.</text>
</comment>
<gene>
    <name evidence="1" type="ORF">WICPIJ_000948</name>
</gene>